<accession>A0ABP1R2A7</accession>
<keyword evidence="1" id="KW-1133">Transmembrane helix</keyword>
<evidence type="ECO:0000313" key="2">
    <source>
        <dbReference type="EMBL" id="CAL8118096.1"/>
    </source>
</evidence>
<gene>
    <name evidence="2" type="ORF">ODALV1_LOCUS17982</name>
</gene>
<reference evidence="2 3" key="1">
    <citation type="submission" date="2024-08" db="EMBL/GenBank/DDBJ databases">
        <authorList>
            <person name="Cucini C."/>
            <person name="Frati F."/>
        </authorList>
    </citation>
    <scope>NUCLEOTIDE SEQUENCE [LARGE SCALE GENOMIC DNA]</scope>
</reference>
<dbReference type="Proteomes" id="UP001642540">
    <property type="component" value="Unassembled WGS sequence"/>
</dbReference>
<evidence type="ECO:0000313" key="3">
    <source>
        <dbReference type="Proteomes" id="UP001642540"/>
    </source>
</evidence>
<feature type="transmembrane region" description="Helical" evidence="1">
    <location>
        <begin position="172"/>
        <end position="190"/>
    </location>
</feature>
<comment type="caution">
    <text evidence="2">The sequence shown here is derived from an EMBL/GenBank/DDBJ whole genome shotgun (WGS) entry which is preliminary data.</text>
</comment>
<feature type="transmembrane region" description="Helical" evidence="1">
    <location>
        <begin position="128"/>
        <end position="152"/>
    </location>
</feature>
<proteinExistence type="predicted"/>
<feature type="transmembrane region" description="Helical" evidence="1">
    <location>
        <begin position="64"/>
        <end position="83"/>
    </location>
</feature>
<keyword evidence="3" id="KW-1185">Reference proteome</keyword>
<keyword evidence="1" id="KW-0472">Membrane</keyword>
<dbReference type="EMBL" id="CAXLJM020000057">
    <property type="protein sequence ID" value="CAL8118096.1"/>
    <property type="molecule type" value="Genomic_DNA"/>
</dbReference>
<feature type="non-terminal residue" evidence="2">
    <location>
        <position position="195"/>
    </location>
</feature>
<protein>
    <submittedName>
        <fullName evidence="2">Uncharacterized protein</fullName>
    </submittedName>
</protein>
<feature type="transmembrane region" description="Helical" evidence="1">
    <location>
        <begin position="24"/>
        <end position="44"/>
    </location>
</feature>
<evidence type="ECO:0000256" key="1">
    <source>
        <dbReference type="SAM" id="Phobius"/>
    </source>
</evidence>
<organism evidence="2 3">
    <name type="scientific">Orchesella dallaii</name>
    <dbReference type="NCBI Taxonomy" id="48710"/>
    <lineage>
        <taxon>Eukaryota</taxon>
        <taxon>Metazoa</taxon>
        <taxon>Ecdysozoa</taxon>
        <taxon>Arthropoda</taxon>
        <taxon>Hexapoda</taxon>
        <taxon>Collembola</taxon>
        <taxon>Entomobryomorpha</taxon>
        <taxon>Entomobryoidea</taxon>
        <taxon>Orchesellidae</taxon>
        <taxon>Orchesellinae</taxon>
        <taxon>Orchesella</taxon>
    </lineage>
</organism>
<name>A0ABP1R2A7_9HEXA</name>
<keyword evidence="1" id="KW-0812">Transmembrane</keyword>
<sequence>MCYEQPELEKQIAIQSYIDRRRKIMGVITGLAIFITIIGLNVTITRSINGTISPELTMTYLVGQGYWIFVHICKLLTISLWVCTIECFEIAFKALNILAFSSIKMKQIPWIIESYKRIETILKKFHKFFGIQLLSICFLFVLTMSEVGFAVVKVFRASHVGFWELSYVMARLPHMMALSVSFFFVCDAATRVHQQ</sequence>